<dbReference type="GO" id="GO:0006950">
    <property type="term" value="P:response to stress"/>
    <property type="evidence" value="ECO:0007669"/>
    <property type="project" value="TreeGrafter"/>
</dbReference>
<dbReference type="SUPFAM" id="SSF46785">
    <property type="entry name" value="Winged helix' DNA-binding domain"/>
    <property type="match status" value="1"/>
</dbReference>
<feature type="domain" description="HTH marR-type" evidence="1">
    <location>
        <begin position="1"/>
        <end position="135"/>
    </location>
</feature>
<dbReference type="Pfam" id="PF12802">
    <property type="entry name" value="MarR_2"/>
    <property type="match status" value="1"/>
</dbReference>
<dbReference type="Proteomes" id="UP000019489">
    <property type="component" value="Unassembled WGS sequence"/>
</dbReference>
<dbReference type="InterPro" id="IPR036388">
    <property type="entry name" value="WH-like_DNA-bd_sf"/>
</dbReference>
<dbReference type="GO" id="GO:0003700">
    <property type="term" value="F:DNA-binding transcription factor activity"/>
    <property type="evidence" value="ECO:0007669"/>
    <property type="project" value="InterPro"/>
</dbReference>
<evidence type="ECO:0000313" key="3">
    <source>
        <dbReference type="Proteomes" id="UP000019489"/>
    </source>
</evidence>
<proteinExistence type="predicted"/>
<evidence type="ECO:0000313" key="2">
    <source>
        <dbReference type="EMBL" id="EWT01549.1"/>
    </source>
</evidence>
<dbReference type="EMBL" id="AWSA01000020">
    <property type="protein sequence ID" value="EWT01549.1"/>
    <property type="molecule type" value="Genomic_DNA"/>
</dbReference>
<organism evidence="2 3">
    <name type="scientific">Intrasporangium oryzae NRRL B-24470</name>
    <dbReference type="NCBI Taxonomy" id="1386089"/>
    <lineage>
        <taxon>Bacteria</taxon>
        <taxon>Bacillati</taxon>
        <taxon>Actinomycetota</taxon>
        <taxon>Actinomycetes</taxon>
        <taxon>Micrococcales</taxon>
        <taxon>Intrasporangiaceae</taxon>
        <taxon>Intrasporangium</taxon>
    </lineage>
</organism>
<protein>
    <submittedName>
        <fullName evidence="2">MarR family transcriptional regulator</fullName>
    </submittedName>
</protein>
<keyword evidence="3" id="KW-1185">Reference proteome</keyword>
<dbReference type="PROSITE" id="PS50995">
    <property type="entry name" value="HTH_MARR_2"/>
    <property type="match status" value="1"/>
</dbReference>
<dbReference type="InterPro" id="IPR036390">
    <property type="entry name" value="WH_DNA-bd_sf"/>
</dbReference>
<dbReference type="AlphaFoldDB" id="W9GCI0"/>
<name>W9GCI0_9MICO</name>
<dbReference type="PANTHER" id="PTHR33164:SF43">
    <property type="entry name" value="HTH-TYPE TRANSCRIPTIONAL REPRESSOR YETL"/>
    <property type="match status" value="1"/>
</dbReference>
<comment type="caution">
    <text evidence="2">The sequence shown here is derived from an EMBL/GenBank/DDBJ whole genome shotgun (WGS) entry which is preliminary data.</text>
</comment>
<evidence type="ECO:0000259" key="1">
    <source>
        <dbReference type="PROSITE" id="PS50995"/>
    </source>
</evidence>
<dbReference type="SMART" id="SM00347">
    <property type="entry name" value="HTH_MARR"/>
    <property type="match status" value="1"/>
</dbReference>
<sequence>MDALFLVWLVARSTEDLLDSALAPSGLTGDEYAIYSVLSAAPTITPTELARWLAAPATTVSSYVKRFEARGHVTREPNPDDRRSYRIRLTPKGRRAHRAAGALFAPLRTEVAERLGSRAEDALEVLLRLRTVVDGIRAGA</sequence>
<dbReference type="PRINTS" id="PR00598">
    <property type="entry name" value="HTHMARR"/>
</dbReference>
<dbReference type="STRING" id="1386089.N865_09665"/>
<accession>W9GCI0</accession>
<gene>
    <name evidence="2" type="ORF">N865_09665</name>
</gene>
<dbReference type="PANTHER" id="PTHR33164">
    <property type="entry name" value="TRANSCRIPTIONAL REGULATOR, MARR FAMILY"/>
    <property type="match status" value="1"/>
</dbReference>
<dbReference type="Gene3D" id="1.10.10.10">
    <property type="entry name" value="Winged helix-like DNA-binding domain superfamily/Winged helix DNA-binding domain"/>
    <property type="match status" value="1"/>
</dbReference>
<dbReference type="InterPro" id="IPR039422">
    <property type="entry name" value="MarR/SlyA-like"/>
</dbReference>
<dbReference type="eggNOG" id="COG1846">
    <property type="taxonomic scope" value="Bacteria"/>
</dbReference>
<dbReference type="InterPro" id="IPR000835">
    <property type="entry name" value="HTH_MarR-typ"/>
</dbReference>
<reference evidence="2 3" key="1">
    <citation type="submission" date="2013-08" db="EMBL/GenBank/DDBJ databases">
        <title>Intrasporangium oryzae NRRL B-24470.</title>
        <authorList>
            <person name="Liu H."/>
            <person name="Wang G."/>
        </authorList>
    </citation>
    <scope>NUCLEOTIDE SEQUENCE [LARGE SCALE GENOMIC DNA]</scope>
    <source>
        <strain evidence="2 3">NRRL B-24470</strain>
    </source>
</reference>